<name>A0ABX7WRY5_9GAMM</name>
<keyword evidence="2" id="KW-0540">Nuclease</keyword>
<sequence>MSALTKPTYLSPEDYLLGENDRPDGLKYEYVNGQTYLMAGASRGHNLVAGNFFLSLGLHLKGSPCQVFQSDMKVGIQTLNDTRYYYPDVQVTCEEETANHFNTAPCLIVEVLSSSTARKDRTEKLAGYRLIPALQEYVLCSQDTPVVEIYRKRTEWHMELYTRQQRFLLESINLEMQVDDLYSFLG</sequence>
<dbReference type="Gene3D" id="3.90.1570.10">
    <property type="entry name" value="tt1808, chain A"/>
    <property type="match status" value="1"/>
</dbReference>
<dbReference type="GO" id="GO:0004519">
    <property type="term" value="F:endonuclease activity"/>
    <property type="evidence" value="ECO:0007669"/>
    <property type="project" value="UniProtKB-KW"/>
</dbReference>
<evidence type="ECO:0000259" key="1">
    <source>
        <dbReference type="Pfam" id="PF05685"/>
    </source>
</evidence>
<evidence type="ECO:0000313" key="2">
    <source>
        <dbReference type="EMBL" id="QTR46444.1"/>
    </source>
</evidence>
<accession>A0ABX7WRY5</accession>
<dbReference type="EMBL" id="CP072801">
    <property type="protein sequence ID" value="QTR46444.1"/>
    <property type="molecule type" value="Genomic_DNA"/>
</dbReference>
<dbReference type="InterPro" id="IPR008538">
    <property type="entry name" value="Uma2"/>
</dbReference>
<dbReference type="SUPFAM" id="SSF52980">
    <property type="entry name" value="Restriction endonuclease-like"/>
    <property type="match status" value="1"/>
</dbReference>
<gene>
    <name evidence="2" type="ORF">J9253_00310</name>
</gene>
<dbReference type="InterPro" id="IPR011335">
    <property type="entry name" value="Restrct_endonuc-II-like"/>
</dbReference>
<feature type="domain" description="Putative restriction endonuclease" evidence="1">
    <location>
        <begin position="13"/>
        <end position="166"/>
    </location>
</feature>
<keyword evidence="2" id="KW-0378">Hydrolase</keyword>
<keyword evidence="3" id="KW-1185">Reference proteome</keyword>
<dbReference type="Pfam" id="PF05685">
    <property type="entry name" value="Uma2"/>
    <property type="match status" value="1"/>
</dbReference>
<dbReference type="RefSeq" id="WP_210222780.1">
    <property type="nucleotide sequence ID" value="NZ_CP072801.1"/>
</dbReference>
<dbReference type="InterPro" id="IPR012296">
    <property type="entry name" value="Nuclease_put_TT1808"/>
</dbReference>
<dbReference type="Proteomes" id="UP000672039">
    <property type="component" value="Chromosome"/>
</dbReference>
<evidence type="ECO:0000313" key="3">
    <source>
        <dbReference type="Proteomes" id="UP000672039"/>
    </source>
</evidence>
<dbReference type="PANTHER" id="PTHR36558:SF1">
    <property type="entry name" value="RESTRICTION ENDONUCLEASE DOMAIN-CONTAINING PROTEIN-RELATED"/>
    <property type="match status" value="1"/>
</dbReference>
<organism evidence="2 3">
    <name type="scientific">Thiothrix litoralis</name>
    <dbReference type="NCBI Taxonomy" id="2891210"/>
    <lineage>
        <taxon>Bacteria</taxon>
        <taxon>Pseudomonadati</taxon>
        <taxon>Pseudomonadota</taxon>
        <taxon>Gammaproteobacteria</taxon>
        <taxon>Thiotrichales</taxon>
        <taxon>Thiotrichaceae</taxon>
        <taxon>Thiothrix</taxon>
    </lineage>
</organism>
<proteinExistence type="predicted"/>
<protein>
    <submittedName>
        <fullName evidence="2">Uma2 family endonuclease</fullName>
    </submittedName>
</protein>
<keyword evidence="2" id="KW-0255">Endonuclease</keyword>
<dbReference type="CDD" id="cd06260">
    <property type="entry name" value="DUF820-like"/>
    <property type="match status" value="1"/>
</dbReference>
<reference evidence="2 3" key="1">
    <citation type="submission" date="2021-04" db="EMBL/GenBank/DDBJ databases">
        <title>Genomics, taxonomy and metabolism of representatives of sulfur bacteria of the genus Thiothrix: Thiothrix fructosivorans QT, Thiothrix unzii A1T and three new species, Thiothrix subterranea sp. nov., Thiothrix litoralis sp. nov. and 'Candidatus Thiothrix anitrata' sp. nov.</title>
        <authorList>
            <person name="Ravin N.V."/>
            <person name="Smolyakov D."/>
            <person name="Rudenko T.S."/>
            <person name="Mardanov A.V."/>
            <person name="Beletsky A.V."/>
            <person name="Markov N.D."/>
            <person name="Fomenkov A.I."/>
            <person name="Roberts R.J."/>
            <person name="Karnachuk O.V."/>
            <person name="Novikov A."/>
            <person name="Grabovich M.Y."/>
        </authorList>
    </citation>
    <scope>NUCLEOTIDE SEQUENCE [LARGE SCALE GENOMIC DNA]</scope>
    <source>
        <strain evidence="2 3">AS</strain>
    </source>
</reference>
<dbReference type="PANTHER" id="PTHR36558">
    <property type="entry name" value="GLR1098 PROTEIN"/>
    <property type="match status" value="1"/>
</dbReference>